<dbReference type="AlphaFoldDB" id="A0ABC8LHU6"/>
<evidence type="ECO:0000313" key="3">
    <source>
        <dbReference type="Proteomes" id="UP001642260"/>
    </source>
</evidence>
<feature type="domain" description="Neprosin PEP catalytic" evidence="1">
    <location>
        <begin position="1"/>
        <end position="190"/>
    </location>
</feature>
<dbReference type="PROSITE" id="PS52045">
    <property type="entry name" value="NEPROSIN_PEP_CD"/>
    <property type="match status" value="1"/>
</dbReference>
<dbReference type="Proteomes" id="UP001642260">
    <property type="component" value="Unassembled WGS sequence"/>
</dbReference>
<dbReference type="EMBL" id="CAKOAT010579598">
    <property type="protein sequence ID" value="CAH8383199.1"/>
    <property type="molecule type" value="Genomic_DNA"/>
</dbReference>
<organism evidence="2 3">
    <name type="scientific">Eruca vesicaria subsp. sativa</name>
    <name type="common">Garden rocket</name>
    <name type="synonym">Eruca sativa</name>
    <dbReference type="NCBI Taxonomy" id="29727"/>
    <lineage>
        <taxon>Eukaryota</taxon>
        <taxon>Viridiplantae</taxon>
        <taxon>Streptophyta</taxon>
        <taxon>Embryophyta</taxon>
        <taxon>Tracheophyta</taxon>
        <taxon>Spermatophyta</taxon>
        <taxon>Magnoliopsida</taxon>
        <taxon>eudicotyledons</taxon>
        <taxon>Gunneridae</taxon>
        <taxon>Pentapetalae</taxon>
        <taxon>rosids</taxon>
        <taxon>malvids</taxon>
        <taxon>Brassicales</taxon>
        <taxon>Brassicaceae</taxon>
        <taxon>Brassiceae</taxon>
        <taxon>Eruca</taxon>
    </lineage>
</organism>
<reference evidence="2 3" key="1">
    <citation type="submission" date="2022-03" db="EMBL/GenBank/DDBJ databases">
        <authorList>
            <person name="Macdonald S."/>
            <person name="Ahmed S."/>
            <person name="Newling K."/>
        </authorList>
    </citation>
    <scope>NUCLEOTIDE SEQUENCE [LARGE SCALE GENOMIC DNA]</scope>
</reference>
<comment type="caution">
    <text evidence="2">The sequence shown here is derived from an EMBL/GenBank/DDBJ whole genome shotgun (WGS) entry which is preliminary data.</text>
</comment>
<dbReference type="PANTHER" id="PTHR31589:SF110">
    <property type="entry name" value="PROTEIN, PUTATIVE (DUF239)-RELATED"/>
    <property type="match status" value="1"/>
</dbReference>
<sequence length="190" mass="20449">MLIDPLLFFVFEDRFSYDFTAPDTFVTVGTPVSTPVVSIKSPDGDVIDCIDIYNQPAFSLACNGSFANGDVNTVEAGWQRDAYNNTGCYSTHCGGFVQTSSTIALEAAIIRTSTFGGPQFAITIQIWKDQSSGNWWLGLGLNMELVGYWPGAIFTGLADHTDTVEWGGKILSQNSAGANTIVQMGSGEFT</sequence>
<gene>
    <name evidence="2" type="ORF">ERUC_LOCUS35682</name>
</gene>
<proteinExistence type="predicted"/>
<accession>A0ABC8LHU6</accession>
<dbReference type="InterPro" id="IPR004314">
    <property type="entry name" value="Neprosin"/>
</dbReference>
<evidence type="ECO:0000259" key="1">
    <source>
        <dbReference type="PROSITE" id="PS52045"/>
    </source>
</evidence>
<keyword evidence="3" id="KW-1185">Reference proteome</keyword>
<evidence type="ECO:0000313" key="2">
    <source>
        <dbReference type="EMBL" id="CAH8383199.1"/>
    </source>
</evidence>
<name>A0ABC8LHU6_ERUVS</name>
<dbReference type="PANTHER" id="PTHR31589">
    <property type="entry name" value="PROTEIN, PUTATIVE (DUF239)-RELATED-RELATED"/>
    <property type="match status" value="1"/>
</dbReference>
<protein>
    <recommendedName>
        <fullName evidence="1">Neprosin PEP catalytic domain-containing protein</fullName>
    </recommendedName>
</protein>
<dbReference type="InterPro" id="IPR053168">
    <property type="entry name" value="Glutamic_endopeptidase"/>
</dbReference>
<dbReference type="Pfam" id="PF03080">
    <property type="entry name" value="Neprosin"/>
    <property type="match status" value="1"/>
</dbReference>